<proteinExistence type="predicted"/>
<sequence>MAEYQDRSGYNVGIVGGAGGSEPPDTIEAQWIRKLERDLWIRFWGPGPDCSDWDDKNEYDRAMGWNQSASYDAGTSGAGTASAGMGDLQGHPEKHTEDSANTVSTTDPRDAIGYGKYTASSRPNITLATKNPMCQITCGTAHGLLDEDPAHEGSPTGLSVPNKIQIVGVPSTSMHELNCDDVNGQIFYAKVTGATTLDLYTNQTLTVPYDSSNNTVWAGTIGYINFVVDFDERSGAMNTGNYERTTTIARDQYIAIQSRINAAIKRTGQSTFATGDSKLVLPLVTHLGAMRKSLGEVTTDINEDMGRVRDDHVNAMSDE</sequence>
<name>A0A382MEE1_9ZZZZ</name>
<evidence type="ECO:0000313" key="2">
    <source>
        <dbReference type="EMBL" id="SVC46425.1"/>
    </source>
</evidence>
<dbReference type="EMBL" id="UINC01092657">
    <property type="protein sequence ID" value="SVC46425.1"/>
    <property type="molecule type" value="Genomic_DNA"/>
</dbReference>
<accession>A0A382MEE1</accession>
<organism evidence="2">
    <name type="scientific">marine metagenome</name>
    <dbReference type="NCBI Taxonomy" id="408172"/>
    <lineage>
        <taxon>unclassified sequences</taxon>
        <taxon>metagenomes</taxon>
        <taxon>ecological metagenomes</taxon>
    </lineage>
</organism>
<feature type="compositionally biased region" description="Low complexity" evidence="1">
    <location>
        <begin position="72"/>
        <end position="86"/>
    </location>
</feature>
<feature type="region of interest" description="Disordered" evidence="1">
    <location>
        <begin position="72"/>
        <end position="113"/>
    </location>
</feature>
<evidence type="ECO:0000256" key="1">
    <source>
        <dbReference type="SAM" id="MobiDB-lite"/>
    </source>
</evidence>
<protein>
    <submittedName>
        <fullName evidence="2">Uncharacterized protein</fullName>
    </submittedName>
</protein>
<feature type="region of interest" description="Disordered" evidence="1">
    <location>
        <begin position="1"/>
        <end position="25"/>
    </location>
</feature>
<feature type="non-terminal residue" evidence="2">
    <location>
        <position position="319"/>
    </location>
</feature>
<reference evidence="2" key="1">
    <citation type="submission" date="2018-05" db="EMBL/GenBank/DDBJ databases">
        <authorList>
            <person name="Lanie J.A."/>
            <person name="Ng W.-L."/>
            <person name="Kazmierczak K.M."/>
            <person name="Andrzejewski T.M."/>
            <person name="Davidsen T.M."/>
            <person name="Wayne K.J."/>
            <person name="Tettelin H."/>
            <person name="Glass J.I."/>
            <person name="Rusch D."/>
            <person name="Podicherti R."/>
            <person name="Tsui H.-C.T."/>
            <person name="Winkler M.E."/>
        </authorList>
    </citation>
    <scope>NUCLEOTIDE SEQUENCE</scope>
</reference>
<gene>
    <name evidence="2" type="ORF">METZ01_LOCUS299279</name>
</gene>
<dbReference type="AlphaFoldDB" id="A0A382MEE1"/>